<dbReference type="GO" id="GO:0005886">
    <property type="term" value="C:plasma membrane"/>
    <property type="evidence" value="ECO:0007669"/>
    <property type="project" value="UniProtKB-SubCell"/>
</dbReference>
<evidence type="ECO:0000256" key="7">
    <source>
        <dbReference type="ARBA" id="ARBA00022741"/>
    </source>
</evidence>
<keyword evidence="20" id="KW-1185">Reference proteome</keyword>
<keyword evidence="10" id="KW-1278">Translocase</keyword>
<keyword evidence="5" id="KW-0997">Cell inner membrane</keyword>
<dbReference type="AlphaFoldDB" id="A0A916T094"/>
<comment type="subunit">
    <text evidence="2">The complex is composed of two ATP-binding proteins (GsiA), two transmembrane proteins (GsiC and GsiD) and a solute-binding protein (GsiB).</text>
</comment>
<dbReference type="NCBIfam" id="TIGR01727">
    <property type="entry name" value="oligo_HPY"/>
    <property type="match status" value="1"/>
</dbReference>
<evidence type="ECO:0000256" key="12">
    <source>
        <dbReference type="ARBA" id="ARBA00037530"/>
    </source>
</evidence>
<evidence type="ECO:0000256" key="2">
    <source>
        <dbReference type="ARBA" id="ARBA00011469"/>
    </source>
</evidence>
<evidence type="ECO:0000256" key="9">
    <source>
        <dbReference type="ARBA" id="ARBA00022840"/>
    </source>
</evidence>
<keyword evidence="8" id="KW-0378">Hydrolase</keyword>
<dbReference type="InterPro" id="IPR017871">
    <property type="entry name" value="ABC_transporter-like_CS"/>
</dbReference>
<keyword evidence="9 19" id="KW-0067">ATP-binding</keyword>
<keyword evidence="6" id="KW-0677">Repeat</keyword>
<evidence type="ECO:0000256" key="16">
    <source>
        <dbReference type="ARBA" id="ARBA00047640"/>
    </source>
</evidence>
<dbReference type="EMBL" id="BMHI01000002">
    <property type="protein sequence ID" value="GGB24581.1"/>
    <property type="molecule type" value="Genomic_DNA"/>
</dbReference>
<dbReference type="InterPro" id="IPR027417">
    <property type="entry name" value="P-loop_NTPase"/>
</dbReference>
<evidence type="ECO:0000256" key="15">
    <source>
        <dbReference type="ARBA" id="ARBA00041187"/>
    </source>
</evidence>
<keyword evidence="11" id="KW-0472">Membrane</keyword>
<dbReference type="GO" id="GO:0005524">
    <property type="term" value="F:ATP binding"/>
    <property type="evidence" value="ECO:0007669"/>
    <property type="project" value="UniProtKB-KW"/>
</dbReference>
<reference evidence="19" key="2">
    <citation type="submission" date="2020-09" db="EMBL/GenBank/DDBJ databases">
        <authorList>
            <person name="Sun Q."/>
            <person name="Zhou Y."/>
        </authorList>
    </citation>
    <scope>NUCLEOTIDE SEQUENCE</scope>
    <source>
        <strain evidence="19">CGMCC 1.15085</strain>
    </source>
</reference>
<dbReference type="PROSITE" id="PS00211">
    <property type="entry name" value="ABC_TRANSPORTER_1"/>
    <property type="match status" value="1"/>
</dbReference>
<dbReference type="PANTHER" id="PTHR43776:SF15">
    <property type="entry name" value="GLUTATHIONE IMPORT ATP-BINDING PROTEIN GSIA"/>
    <property type="match status" value="1"/>
</dbReference>
<dbReference type="Proteomes" id="UP000636793">
    <property type="component" value="Unassembled WGS sequence"/>
</dbReference>
<evidence type="ECO:0000313" key="19">
    <source>
        <dbReference type="EMBL" id="GGB24581.1"/>
    </source>
</evidence>
<comment type="subcellular location">
    <subcellularLocation>
        <location evidence="1">Cell inner membrane</location>
    </subcellularLocation>
</comment>
<dbReference type="Pfam" id="PF00005">
    <property type="entry name" value="ABC_tran"/>
    <property type="match status" value="1"/>
</dbReference>
<organism evidence="19 20">
    <name type="scientific">Flexivirga endophytica</name>
    <dbReference type="NCBI Taxonomy" id="1849103"/>
    <lineage>
        <taxon>Bacteria</taxon>
        <taxon>Bacillati</taxon>
        <taxon>Actinomycetota</taxon>
        <taxon>Actinomycetes</taxon>
        <taxon>Micrococcales</taxon>
        <taxon>Dermacoccaceae</taxon>
        <taxon>Flexivirga</taxon>
    </lineage>
</organism>
<dbReference type="InterPro" id="IPR003439">
    <property type="entry name" value="ABC_transporter-like_ATP-bd"/>
</dbReference>
<dbReference type="RefSeq" id="WP_188836179.1">
    <property type="nucleotide sequence ID" value="NZ_BMHI01000002.1"/>
</dbReference>
<dbReference type="Gene3D" id="3.40.50.300">
    <property type="entry name" value="P-loop containing nucleotide triphosphate hydrolases"/>
    <property type="match status" value="1"/>
</dbReference>
<feature type="domain" description="ABC transporter" evidence="18">
    <location>
        <begin position="15"/>
        <end position="261"/>
    </location>
</feature>
<evidence type="ECO:0000256" key="6">
    <source>
        <dbReference type="ARBA" id="ARBA00022737"/>
    </source>
</evidence>
<keyword evidence="7" id="KW-0547">Nucleotide-binding</keyword>
<evidence type="ECO:0000256" key="10">
    <source>
        <dbReference type="ARBA" id="ARBA00022967"/>
    </source>
</evidence>
<dbReference type="GO" id="GO:0016887">
    <property type="term" value="F:ATP hydrolysis activity"/>
    <property type="evidence" value="ECO:0007669"/>
    <property type="project" value="InterPro"/>
</dbReference>
<evidence type="ECO:0000256" key="17">
    <source>
        <dbReference type="SAM" id="MobiDB-lite"/>
    </source>
</evidence>
<evidence type="ECO:0000259" key="18">
    <source>
        <dbReference type="PROSITE" id="PS50893"/>
    </source>
</evidence>
<dbReference type="GO" id="GO:0015833">
    <property type="term" value="P:peptide transport"/>
    <property type="evidence" value="ECO:0007669"/>
    <property type="project" value="InterPro"/>
</dbReference>
<dbReference type="PANTHER" id="PTHR43776">
    <property type="entry name" value="TRANSPORT ATP-BINDING PROTEIN"/>
    <property type="match status" value="1"/>
</dbReference>
<proteinExistence type="inferred from homology"/>
<evidence type="ECO:0000256" key="8">
    <source>
        <dbReference type="ARBA" id="ARBA00022801"/>
    </source>
</evidence>
<evidence type="ECO:0000256" key="3">
    <source>
        <dbReference type="ARBA" id="ARBA00022448"/>
    </source>
</evidence>
<comment type="caution">
    <text evidence="19">The sequence shown here is derived from an EMBL/GenBank/DDBJ whole genome shotgun (WGS) entry which is preliminary data.</text>
</comment>
<dbReference type="SMART" id="SM00382">
    <property type="entry name" value="AAA"/>
    <property type="match status" value="1"/>
</dbReference>
<dbReference type="CDD" id="cd03257">
    <property type="entry name" value="ABC_NikE_OppD_transporters"/>
    <property type="match status" value="1"/>
</dbReference>
<feature type="compositionally biased region" description="Basic and acidic residues" evidence="17">
    <location>
        <begin position="270"/>
        <end position="282"/>
    </location>
</feature>
<keyword evidence="3" id="KW-0813">Transport</keyword>
<dbReference type="FunFam" id="3.40.50.300:FF:000016">
    <property type="entry name" value="Oligopeptide ABC transporter ATP-binding component"/>
    <property type="match status" value="1"/>
</dbReference>
<comment type="catalytic activity">
    <reaction evidence="16">
        <text>glutathione(out) + ATP + H2O = glutathione(in) + ADP + phosphate + H(+)</text>
        <dbReference type="Rhea" id="RHEA:29791"/>
        <dbReference type="ChEBI" id="CHEBI:15377"/>
        <dbReference type="ChEBI" id="CHEBI:15378"/>
        <dbReference type="ChEBI" id="CHEBI:30616"/>
        <dbReference type="ChEBI" id="CHEBI:43474"/>
        <dbReference type="ChEBI" id="CHEBI:57925"/>
        <dbReference type="ChEBI" id="CHEBI:456216"/>
        <dbReference type="EC" id="7.4.2.10"/>
    </reaction>
</comment>
<evidence type="ECO:0000256" key="5">
    <source>
        <dbReference type="ARBA" id="ARBA00022519"/>
    </source>
</evidence>
<dbReference type="PROSITE" id="PS50893">
    <property type="entry name" value="ABC_TRANSPORTER_2"/>
    <property type="match status" value="1"/>
</dbReference>
<accession>A0A916T094</accession>
<evidence type="ECO:0000313" key="20">
    <source>
        <dbReference type="Proteomes" id="UP000636793"/>
    </source>
</evidence>
<reference evidence="19" key="1">
    <citation type="journal article" date="2014" name="Int. J. Syst. Evol. Microbiol.">
        <title>Complete genome sequence of Corynebacterium casei LMG S-19264T (=DSM 44701T), isolated from a smear-ripened cheese.</title>
        <authorList>
            <consortium name="US DOE Joint Genome Institute (JGI-PGF)"/>
            <person name="Walter F."/>
            <person name="Albersmeier A."/>
            <person name="Kalinowski J."/>
            <person name="Ruckert C."/>
        </authorList>
    </citation>
    <scope>NUCLEOTIDE SEQUENCE</scope>
    <source>
        <strain evidence="19">CGMCC 1.15085</strain>
    </source>
</reference>
<evidence type="ECO:0000256" key="1">
    <source>
        <dbReference type="ARBA" id="ARBA00004533"/>
    </source>
</evidence>
<evidence type="ECO:0000256" key="4">
    <source>
        <dbReference type="ARBA" id="ARBA00022475"/>
    </source>
</evidence>
<sequence length="344" mass="37157">MTAQHVKGPGDAAALHVQDLVVDYPLGRRRTRRAVDGVSLTVPAGSTLGVVGESGSGKSTIAKAVLGMAPVTSGSITYGDRGLLGLPSGRRPQEIQVVFQDPYSSLNPTKTIGYTLEEPLRAQEHRTGVALGRAGRQARVHEMLERVGLPASTAGRYPSQFSGGQRQRISIARALMLDPELVICDEAVSALDLSIQAQILNLLLELQHDLGVSLLFISHDLGVVDHIAQQVLVLYRGRVMETGDSAAIHARPAHPYTRALVMSAPVQDPGRQRERRERRRAETPVAGMRAPLGDSCPFAHRCALATELCSRERPQLRTLADGRAVACHHAELEPAETLLTKETR</sequence>
<comment type="function">
    <text evidence="12">Part of the ABC transporter complex GsiABCD involved in glutathione import. Responsible for energy coupling to the transport system.</text>
</comment>
<evidence type="ECO:0000256" key="13">
    <source>
        <dbReference type="ARBA" id="ARBA00038416"/>
    </source>
</evidence>
<dbReference type="InterPro" id="IPR050319">
    <property type="entry name" value="ABC_transp_ATP-bind"/>
</dbReference>
<keyword evidence="4" id="KW-1003">Cell membrane</keyword>
<evidence type="ECO:0000256" key="14">
    <source>
        <dbReference type="ARBA" id="ARBA00039050"/>
    </source>
</evidence>
<protein>
    <recommendedName>
        <fullName evidence="15">Glutathione import ATP-binding protein GsiA</fullName>
        <ecNumber evidence="14">7.4.2.10</ecNumber>
    </recommendedName>
</protein>
<dbReference type="EC" id="7.4.2.10" evidence="14"/>
<gene>
    <name evidence="19" type="ORF">GCM10011492_13180</name>
</gene>
<dbReference type="InterPro" id="IPR003593">
    <property type="entry name" value="AAA+_ATPase"/>
</dbReference>
<dbReference type="GO" id="GO:0055085">
    <property type="term" value="P:transmembrane transport"/>
    <property type="evidence" value="ECO:0007669"/>
    <property type="project" value="UniProtKB-ARBA"/>
</dbReference>
<evidence type="ECO:0000256" key="11">
    <source>
        <dbReference type="ARBA" id="ARBA00023136"/>
    </source>
</evidence>
<dbReference type="InterPro" id="IPR013563">
    <property type="entry name" value="Oligopep_ABC_C"/>
</dbReference>
<feature type="region of interest" description="Disordered" evidence="17">
    <location>
        <begin position="264"/>
        <end position="288"/>
    </location>
</feature>
<comment type="similarity">
    <text evidence="13">Belongs to the ABC transporter superfamily. Glutathione importer (TC 3.A.1.5.11) family.</text>
</comment>
<dbReference type="SUPFAM" id="SSF52540">
    <property type="entry name" value="P-loop containing nucleoside triphosphate hydrolases"/>
    <property type="match status" value="1"/>
</dbReference>
<name>A0A916T094_9MICO</name>
<dbReference type="Pfam" id="PF08352">
    <property type="entry name" value="oligo_HPY"/>
    <property type="match status" value="1"/>
</dbReference>